<comment type="caution">
    <text evidence="3">The sequence shown here is derived from an EMBL/GenBank/DDBJ whole genome shotgun (WGS) entry which is preliminary data.</text>
</comment>
<name>A0ABW4LBT5_9MICO</name>
<dbReference type="PANTHER" id="PTHR37507:SF2">
    <property type="entry name" value="SPORULATION PROTEIN YDCC"/>
    <property type="match status" value="1"/>
</dbReference>
<evidence type="ECO:0000313" key="4">
    <source>
        <dbReference type="Proteomes" id="UP001597347"/>
    </source>
</evidence>
<protein>
    <submittedName>
        <fullName evidence="3">Outer membrane lipoprotein carrier protein LolA</fullName>
    </submittedName>
</protein>
<dbReference type="InterPro" id="IPR029046">
    <property type="entry name" value="LolA/LolB/LppX"/>
</dbReference>
<dbReference type="PANTHER" id="PTHR37507">
    <property type="entry name" value="SPORULATION PROTEIN YDCC"/>
    <property type="match status" value="1"/>
</dbReference>
<evidence type="ECO:0000313" key="3">
    <source>
        <dbReference type="EMBL" id="MFD1720752.1"/>
    </source>
</evidence>
<sequence>MSSRLLKWLPAAVAPVVVAGAVTVPLVAAAAPPALPDKTPQQVLEMIAKAKTIDGFSGRIEQTSDLGLPSLPTTGAGSDSDTASTLNLLTGTHEADVWAAGSTRTRVAVLDDMAERDVYRDGSTVWLWDSKKNRAVKLEGSGAAEQPEGTTMTPAQIAEDLLQRVGPTTATTVDTTQRVAGRDAYTLVLTPKTDATTVGSVRLAVDGTTGLPLQVAVLARGASSPAFESGFTSIDYAVPAESNFTFTPPKDATVTTKRVGGSHSGSHRSPTGERPEVVGSGWSAVVELPAGSAPASIESNPTYQRLTTEVAGGRVLSTSLVNVLRTDDGRVLAGAVPVERLQAVAAR</sequence>
<proteinExistence type="predicted"/>
<dbReference type="RefSeq" id="WP_377932367.1">
    <property type="nucleotide sequence ID" value="NZ_JBHUEA010000004.1"/>
</dbReference>
<keyword evidence="3" id="KW-0449">Lipoprotein</keyword>
<dbReference type="EMBL" id="JBHUEA010000004">
    <property type="protein sequence ID" value="MFD1720752.1"/>
    <property type="molecule type" value="Genomic_DNA"/>
</dbReference>
<evidence type="ECO:0000256" key="1">
    <source>
        <dbReference type="SAM" id="MobiDB-lite"/>
    </source>
</evidence>
<keyword evidence="2" id="KW-0732">Signal</keyword>
<organism evidence="3 4">
    <name type="scientific">Amnibacterium endophyticum</name>
    <dbReference type="NCBI Taxonomy" id="2109337"/>
    <lineage>
        <taxon>Bacteria</taxon>
        <taxon>Bacillati</taxon>
        <taxon>Actinomycetota</taxon>
        <taxon>Actinomycetes</taxon>
        <taxon>Micrococcales</taxon>
        <taxon>Microbacteriaceae</taxon>
        <taxon>Amnibacterium</taxon>
    </lineage>
</organism>
<feature type="chain" id="PRO_5045772555" evidence="2">
    <location>
        <begin position="31"/>
        <end position="347"/>
    </location>
</feature>
<evidence type="ECO:0000256" key="2">
    <source>
        <dbReference type="SAM" id="SignalP"/>
    </source>
</evidence>
<accession>A0ABW4LBT5</accession>
<dbReference type="SUPFAM" id="SSF89392">
    <property type="entry name" value="Prokaryotic lipoproteins and lipoprotein localization factors"/>
    <property type="match status" value="1"/>
</dbReference>
<reference evidence="4" key="1">
    <citation type="journal article" date="2019" name="Int. J. Syst. Evol. Microbiol.">
        <title>The Global Catalogue of Microorganisms (GCM) 10K type strain sequencing project: providing services to taxonomists for standard genome sequencing and annotation.</title>
        <authorList>
            <consortium name="The Broad Institute Genomics Platform"/>
            <consortium name="The Broad Institute Genome Sequencing Center for Infectious Disease"/>
            <person name="Wu L."/>
            <person name="Ma J."/>
        </authorList>
    </citation>
    <scope>NUCLEOTIDE SEQUENCE [LARGE SCALE GENOMIC DNA]</scope>
    <source>
        <strain evidence="4">CGMCC 1.12471</strain>
    </source>
</reference>
<feature type="region of interest" description="Disordered" evidence="1">
    <location>
        <begin position="249"/>
        <end position="277"/>
    </location>
</feature>
<feature type="signal peptide" evidence="2">
    <location>
        <begin position="1"/>
        <end position="30"/>
    </location>
</feature>
<gene>
    <name evidence="3" type="ORF">ACFSBI_04260</name>
</gene>
<keyword evidence="4" id="KW-1185">Reference proteome</keyword>
<dbReference type="Gene3D" id="2.50.20.10">
    <property type="entry name" value="Lipoprotein localisation LolA/LolB/LppX"/>
    <property type="match status" value="1"/>
</dbReference>
<dbReference type="Proteomes" id="UP001597347">
    <property type="component" value="Unassembled WGS sequence"/>
</dbReference>
<dbReference type="InterPro" id="IPR052944">
    <property type="entry name" value="Sporulation_related"/>
</dbReference>